<dbReference type="EMBL" id="SDKM01000004">
    <property type="protein sequence ID" value="RYP88004.1"/>
    <property type="molecule type" value="Genomic_DNA"/>
</dbReference>
<feature type="transmembrane region" description="Helical" evidence="2">
    <location>
        <begin position="21"/>
        <end position="39"/>
    </location>
</feature>
<evidence type="ECO:0000313" key="4">
    <source>
        <dbReference type="Proteomes" id="UP000295198"/>
    </source>
</evidence>
<name>A0A4Q4ZKN8_9ACTN</name>
<keyword evidence="2" id="KW-0812">Transmembrane</keyword>
<evidence type="ECO:0000256" key="2">
    <source>
        <dbReference type="SAM" id="Phobius"/>
    </source>
</evidence>
<protein>
    <recommendedName>
        <fullName evidence="5">DUF4232 domain-containing protein</fullName>
    </recommendedName>
</protein>
<dbReference type="Proteomes" id="UP000295198">
    <property type="component" value="Unassembled WGS sequence"/>
</dbReference>
<keyword evidence="2" id="KW-1133">Transmembrane helix</keyword>
<feature type="compositionally biased region" description="Low complexity" evidence="1">
    <location>
        <begin position="58"/>
        <end position="78"/>
    </location>
</feature>
<proteinExistence type="predicted"/>
<organism evidence="3 4">
    <name type="scientific">Nocardioides guangzhouensis</name>
    <dbReference type="NCBI Taxonomy" id="2497878"/>
    <lineage>
        <taxon>Bacteria</taxon>
        <taxon>Bacillati</taxon>
        <taxon>Actinomycetota</taxon>
        <taxon>Actinomycetes</taxon>
        <taxon>Propionibacteriales</taxon>
        <taxon>Nocardioidaceae</taxon>
        <taxon>Nocardioides</taxon>
    </lineage>
</organism>
<dbReference type="OrthoDB" id="5189092at2"/>
<keyword evidence="4" id="KW-1185">Reference proteome</keyword>
<evidence type="ECO:0000313" key="3">
    <source>
        <dbReference type="EMBL" id="RYP88004.1"/>
    </source>
</evidence>
<gene>
    <name evidence="3" type="ORF">EKO23_03905</name>
</gene>
<keyword evidence="2" id="KW-0472">Membrane</keyword>
<feature type="region of interest" description="Disordered" evidence="1">
    <location>
        <begin position="222"/>
        <end position="258"/>
    </location>
</feature>
<feature type="region of interest" description="Disordered" evidence="1">
    <location>
        <begin position="45"/>
        <end position="101"/>
    </location>
</feature>
<evidence type="ECO:0000256" key="1">
    <source>
        <dbReference type="SAM" id="MobiDB-lite"/>
    </source>
</evidence>
<dbReference type="AlphaFoldDB" id="A0A4Q4ZKN8"/>
<sequence>MSAVTRPRGPLPARVYWIRRLIVVGVACLLVVGLARLLGGGSDGSSTDAARLSADHGASTPTSRASVPPTATAPVTPRTTKKARPTRPPLAQPSGPCTTEGLTVEPVVDRVTGGSAIRIPFRILTDEAACTFSFSPSTVAVRINSGKDLIWTSQQCRSLPTTDLVVRAAKPAKVSMRWTARRSNEGCKVAEARWAEAGWYHVVAAALGGEPTDQQFRIVNPTSRTITKAPKPDQKDQDGSTPTDEPADGPRSGATEPS</sequence>
<reference evidence="3 4" key="1">
    <citation type="submission" date="2019-01" db="EMBL/GenBank/DDBJ databases">
        <title>Nocardioides guangzhouensis sp. nov., an actinobacterium isolated from soil.</title>
        <authorList>
            <person name="Fu Y."/>
            <person name="Cai Y."/>
            <person name="Lin Z."/>
            <person name="Chen P."/>
        </authorList>
    </citation>
    <scope>NUCLEOTIDE SEQUENCE [LARGE SCALE GENOMIC DNA]</scope>
    <source>
        <strain evidence="3 4">130</strain>
    </source>
</reference>
<dbReference type="RefSeq" id="WP_134714300.1">
    <property type="nucleotide sequence ID" value="NZ_SDKM01000004.1"/>
</dbReference>
<accession>A0A4Q4ZKN8</accession>
<evidence type="ECO:0008006" key="5">
    <source>
        <dbReference type="Google" id="ProtNLM"/>
    </source>
</evidence>
<comment type="caution">
    <text evidence="3">The sequence shown here is derived from an EMBL/GenBank/DDBJ whole genome shotgun (WGS) entry which is preliminary data.</text>
</comment>